<proteinExistence type="predicted"/>
<name>A0A438BFB2_9NOCA</name>
<evidence type="ECO:0008006" key="3">
    <source>
        <dbReference type="Google" id="ProtNLM"/>
    </source>
</evidence>
<dbReference type="EMBL" id="RKLP01000004">
    <property type="protein sequence ID" value="RVW09698.1"/>
    <property type="molecule type" value="Genomic_DNA"/>
</dbReference>
<dbReference type="AlphaFoldDB" id="A0A438BFB2"/>
<accession>A0A438BFB2</accession>
<protein>
    <recommendedName>
        <fullName evidence="3">Extradiol ring-cleavage dioxygenase class III enzyme subunit B domain-containing protein</fullName>
    </recommendedName>
</protein>
<sequence>MLTAAAFVPSPPLLVPQLAGAAASETDRLRRAALDVSTRLGVSCAEWTVVGVAEPGMPFVADVDPESCGTFAGFGVDVRVCLSPDASDRGAVDRAMPLTALIAGWLRDQAAPESRLRVRMLAPDTPADECARLGAALRRELDARPTPQALLVVADGANTLTDKAPGAFDARSADVQSMLDTALADGDCGALELLEPALCSAIGLSGRAAWQTLSAVFGGENGGPSKSEALYAGAPYGVGYDVGMWWP</sequence>
<dbReference type="RefSeq" id="WP_127915835.1">
    <property type="nucleotide sequence ID" value="NZ_RKLP01000004.1"/>
</dbReference>
<comment type="caution">
    <text evidence="1">The sequence shown here is derived from an EMBL/GenBank/DDBJ whole genome shotgun (WGS) entry which is preliminary data.</text>
</comment>
<evidence type="ECO:0000313" key="1">
    <source>
        <dbReference type="EMBL" id="RVW09698.1"/>
    </source>
</evidence>
<evidence type="ECO:0000313" key="2">
    <source>
        <dbReference type="Proteomes" id="UP000286208"/>
    </source>
</evidence>
<gene>
    <name evidence="1" type="ORF">EGT67_09555</name>
</gene>
<dbReference type="OrthoDB" id="4543339at2"/>
<reference evidence="1 2" key="1">
    <citation type="submission" date="2018-11" db="EMBL/GenBank/DDBJ databases">
        <title>Rhodococcus spongicola sp. nov. and Rhodococcus xishaensis sp. nov. from marine sponges.</title>
        <authorList>
            <person name="Li L."/>
            <person name="Lin H.W."/>
        </authorList>
    </citation>
    <scope>NUCLEOTIDE SEQUENCE [LARGE SCALE GENOMIC DNA]</scope>
    <source>
        <strain evidence="1 2">CCTCC AB2014297</strain>
    </source>
</reference>
<dbReference type="Proteomes" id="UP000286208">
    <property type="component" value="Unassembled WGS sequence"/>
</dbReference>
<organism evidence="1 2">
    <name type="scientific">Prescottella agglutinans</name>
    <dbReference type="NCBI Taxonomy" id="1644129"/>
    <lineage>
        <taxon>Bacteria</taxon>
        <taxon>Bacillati</taxon>
        <taxon>Actinomycetota</taxon>
        <taxon>Actinomycetes</taxon>
        <taxon>Mycobacteriales</taxon>
        <taxon>Nocardiaceae</taxon>
        <taxon>Prescottella</taxon>
    </lineage>
</organism>
<keyword evidence="2" id="KW-1185">Reference proteome</keyword>
<dbReference type="Gene3D" id="3.40.830.10">
    <property type="entry name" value="LigB-like"/>
    <property type="match status" value="1"/>
</dbReference>